<feature type="region of interest" description="Disordered" evidence="1">
    <location>
        <begin position="334"/>
        <end position="356"/>
    </location>
</feature>
<protein>
    <submittedName>
        <fullName evidence="2">Uncharacterized protein</fullName>
    </submittedName>
</protein>
<reference evidence="2 3" key="1">
    <citation type="submission" date="2019-09" db="EMBL/GenBank/DDBJ databases">
        <title>Isolation of a novel species in the genus Cupriavidus from patients with sepsis using whole genome sequencing.</title>
        <authorList>
            <person name="Kweon O.J."/>
            <person name="Lee M.-K."/>
        </authorList>
    </citation>
    <scope>NUCLEOTIDE SEQUENCE [LARGE SCALE GENOMIC DNA]</scope>
    <source>
        <strain evidence="2 3">MKL-01</strain>
    </source>
</reference>
<proteinExistence type="predicted"/>
<feature type="compositionally biased region" description="Low complexity" evidence="1">
    <location>
        <begin position="334"/>
        <end position="349"/>
    </location>
</feature>
<keyword evidence="3" id="KW-1185">Reference proteome</keyword>
<dbReference type="EMBL" id="VWRN01000035">
    <property type="protein sequence ID" value="KAA6123012.1"/>
    <property type="molecule type" value="Genomic_DNA"/>
</dbReference>
<dbReference type="AlphaFoldDB" id="A0A5M8AJU2"/>
<feature type="region of interest" description="Disordered" evidence="1">
    <location>
        <begin position="130"/>
        <end position="153"/>
    </location>
</feature>
<name>A0A5M8AJU2_9BURK</name>
<organism evidence="2 3">
    <name type="scientific">Cupriavidus cauae</name>
    <dbReference type="NCBI Taxonomy" id="2608999"/>
    <lineage>
        <taxon>Bacteria</taxon>
        <taxon>Pseudomonadati</taxon>
        <taxon>Pseudomonadota</taxon>
        <taxon>Betaproteobacteria</taxon>
        <taxon>Burkholderiales</taxon>
        <taxon>Burkholderiaceae</taxon>
        <taxon>Cupriavidus</taxon>
    </lineage>
</organism>
<comment type="caution">
    <text evidence="2">The sequence shown here is derived from an EMBL/GenBank/DDBJ whole genome shotgun (WGS) entry which is preliminary data.</text>
</comment>
<sequence>MPTLPCLARPVLAAHYSTAHEFFDAVAKGSDESMLKRIVLQRGSFFVGGRGYRLVVENAAVANARQPVDVRLERNWRELGWFRRVVLTLLSCVVPRDRYRCERPCHGQVPAVLHTITRLRQRAGMAVSTVPPSANEARVPSGTGVDVDEPRPRISPVLSPEARRVRLNFLAERIRKADRCKLFAHKGKWCKVVRAIAGNDPPECLDVAAAAVLAQMAAVVRYLRRNRSESASAYAEVMGVLQALRQSADAKDEQLAELAARLTDVWKQHWWRGEIPRYSAFADFRLPVGVVQRIGACLREDWLLVNDELCTLDLRDRQIKRLLAAASAKSTTTTASTATTTASAGSAPAVPSLATG</sequence>
<accession>A0A5M8AJU2</accession>
<dbReference type="RefSeq" id="WP_150083454.1">
    <property type="nucleotide sequence ID" value="NZ_VWRN01000035.1"/>
</dbReference>
<dbReference type="Proteomes" id="UP000324324">
    <property type="component" value="Unassembled WGS sequence"/>
</dbReference>
<evidence type="ECO:0000313" key="3">
    <source>
        <dbReference type="Proteomes" id="UP000324324"/>
    </source>
</evidence>
<evidence type="ECO:0000256" key="1">
    <source>
        <dbReference type="SAM" id="MobiDB-lite"/>
    </source>
</evidence>
<gene>
    <name evidence="2" type="ORF">F1599_14010</name>
</gene>
<evidence type="ECO:0000313" key="2">
    <source>
        <dbReference type="EMBL" id="KAA6123012.1"/>
    </source>
</evidence>